<sequence>MGGENIADYAYGLHTTANFLHDTGAAYSDRARLPLHNVIIGDLDSMNGGVGDDERKQIADSLLDLIKFSSGLAQQHRAAHPRETETEIQALLDGTGEANCSHFGQFTF</sequence>
<reference evidence="1" key="1">
    <citation type="journal article" date="2015" name="Genome Announc.">
        <title>Draft Genome Sequence of Tolypothrix boutellei Strain VB521301.</title>
        <authorList>
            <person name="Chandrababunaidu M.M."/>
            <person name="Singh D."/>
            <person name="Sen D."/>
            <person name="Bhan S."/>
            <person name="Das S."/>
            <person name="Gupta A."/>
            <person name="Adhikary S.P."/>
            <person name="Tripathy S."/>
        </authorList>
    </citation>
    <scope>NUCLEOTIDE SEQUENCE</scope>
    <source>
        <strain evidence="1">VB521301</strain>
    </source>
</reference>
<dbReference type="EMBL" id="JHEG02000048">
    <property type="protein sequence ID" value="KIE10579.1"/>
    <property type="molecule type" value="Genomic_DNA"/>
</dbReference>
<organism evidence="1">
    <name type="scientific">Tolypothrix bouteillei VB521301</name>
    <dbReference type="NCBI Taxonomy" id="1479485"/>
    <lineage>
        <taxon>Bacteria</taxon>
        <taxon>Bacillati</taxon>
        <taxon>Cyanobacteriota</taxon>
        <taxon>Cyanophyceae</taxon>
        <taxon>Nostocales</taxon>
        <taxon>Tolypothrichaceae</taxon>
        <taxon>Tolypothrix</taxon>
    </lineage>
</organism>
<dbReference type="AlphaFoldDB" id="A0A0C1QYH9"/>
<comment type="caution">
    <text evidence="1">The sequence shown here is derived from an EMBL/GenBank/DDBJ whole genome shotgun (WGS) entry which is preliminary data.</text>
</comment>
<proteinExistence type="predicted"/>
<accession>A0A0C1QYH9</accession>
<gene>
    <name evidence="1" type="ORF">DA73_0218805</name>
</gene>
<protein>
    <submittedName>
        <fullName evidence="1">Uncharacterized protein</fullName>
    </submittedName>
</protein>
<dbReference type="STRING" id="1479485.DA73_0218805"/>
<evidence type="ECO:0000313" key="1">
    <source>
        <dbReference type="EMBL" id="KIE10579.1"/>
    </source>
</evidence>
<name>A0A0C1QYH9_9CYAN</name>